<proteinExistence type="predicted"/>
<name>A0AAQ0HEB4_PARVE</name>
<feature type="compositionally biased region" description="Pro residues" evidence="1">
    <location>
        <begin position="138"/>
        <end position="154"/>
    </location>
</feature>
<gene>
    <name evidence="3" type="ORF">ATH84_10531</name>
    <name evidence="2" type="ORF">ATH84_10691</name>
</gene>
<feature type="region of interest" description="Disordered" evidence="1">
    <location>
        <begin position="1"/>
        <end position="177"/>
    </location>
</feature>
<feature type="compositionally biased region" description="Low complexity" evidence="1">
    <location>
        <begin position="155"/>
        <end position="168"/>
    </location>
</feature>
<dbReference type="EMBL" id="QUMX01000053">
    <property type="protein sequence ID" value="REG30277.1"/>
    <property type="molecule type" value="Genomic_DNA"/>
</dbReference>
<evidence type="ECO:0000313" key="2">
    <source>
        <dbReference type="EMBL" id="REG27581.1"/>
    </source>
</evidence>
<accession>A0AAQ0HEB4</accession>
<feature type="non-terminal residue" evidence="3">
    <location>
        <position position="1"/>
    </location>
</feature>
<evidence type="ECO:0000313" key="4">
    <source>
        <dbReference type="Proteomes" id="UP000256794"/>
    </source>
</evidence>
<comment type="caution">
    <text evidence="3">The sequence shown here is derived from an EMBL/GenBank/DDBJ whole genome shotgun (WGS) entry which is preliminary data.</text>
</comment>
<dbReference type="Proteomes" id="UP000256794">
    <property type="component" value="Unassembled WGS sequence"/>
</dbReference>
<sequence length="233" mass="24069">PEPGAGPRAREPLRGARPGPVLGQSWAETEAGPRPRARKPLRGARPGPDLGRNRSRSRPDGQPGPGTGSRSGPPSREPERGQAWARPGSDLGPTSAGTGAGAGPTGSQGPDREPARDRGPESREPEPSDQGRTAEPAGPRPGPESRPDGQPGPDPRAGGRAGADFRPAQPDRGGRGQSAALILSAASGVTHSVHIASFSRRNCRAPSSPCAWFSVIQAISAFTVAFVQLRLER</sequence>
<evidence type="ECO:0000256" key="1">
    <source>
        <dbReference type="SAM" id="MobiDB-lite"/>
    </source>
</evidence>
<feature type="compositionally biased region" description="Basic and acidic residues" evidence="1">
    <location>
        <begin position="110"/>
        <end position="126"/>
    </location>
</feature>
<dbReference type="AlphaFoldDB" id="A0AAQ0HEB4"/>
<protein>
    <submittedName>
        <fullName evidence="3">Uncharacterized protein</fullName>
    </submittedName>
</protein>
<keyword evidence="4" id="KW-1185">Reference proteome</keyword>
<evidence type="ECO:0000313" key="3">
    <source>
        <dbReference type="EMBL" id="REG30277.1"/>
    </source>
</evidence>
<dbReference type="EMBL" id="QUMX01000069">
    <property type="protein sequence ID" value="REG27581.1"/>
    <property type="molecule type" value="Genomic_DNA"/>
</dbReference>
<organism evidence="3 4">
    <name type="scientific">Paracoccus versutus</name>
    <name type="common">Thiobacillus versutus</name>
    <dbReference type="NCBI Taxonomy" id="34007"/>
    <lineage>
        <taxon>Bacteria</taxon>
        <taxon>Pseudomonadati</taxon>
        <taxon>Pseudomonadota</taxon>
        <taxon>Alphaproteobacteria</taxon>
        <taxon>Rhodobacterales</taxon>
        <taxon>Paracoccaceae</taxon>
        <taxon>Paracoccus</taxon>
    </lineage>
</organism>
<reference evidence="3 4" key="1">
    <citation type="submission" date="2018-08" db="EMBL/GenBank/DDBJ databases">
        <title>Genomic Encyclopedia of Archaeal and Bacterial Type Strains, Phase II (KMG-II): from individual species to whole genera.</title>
        <authorList>
            <person name="Goeker M."/>
        </authorList>
    </citation>
    <scope>NUCLEOTIDE SEQUENCE [LARGE SCALE GENOMIC DNA]</scope>
    <source>
        <strain evidence="3 4">DSM 582</strain>
    </source>
</reference>